<dbReference type="AlphaFoldDB" id="A0A7J7EMA3"/>
<dbReference type="Pfam" id="PF04499">
    <property type="entry name" value="SAPS"/>
    <property type="match status" value="1"/>
</dbReference>
<keyword evidence="4" id="KW-1185">Reference proteome</keyword>
<dbReference type="GO" id="GO:0005829">
    <property type="term" value="C:cytosol"/>
    <property type="evidence" value="ECO:0007669"/>
    <property type="project" value="TreeGrafter"/>
</dbReference>
<gene>
    <name evidence="3" type="ORF">HPG69_013850</name>
</gene>
<proteinExistence type="inferred from homology"/>
<comment type="similarity">
    <text evidence="1">Belongs to the SAPS family.</text>
</comment>
<feature type="region of interest" description="Disordered" evidence="2">
    <location>
        <begin position="235"/>
        <end position="282"/>
    </location>
</feature>
<dbReference type="Proteomes" id="UP000551758">
    <property type="component" value="Unassembled WGS sequence"/>
</dbReference>
<evidence type="ECO:0000256" key="1">
    <source>
        <dbReference type="ARBA" id="ARBA00006180"/>
    </source>
</evidence>
<organism evidence="3 4">
    <name type="scientific">Diceros bicornis minor</name>
    <name type="common">South-central black rhinoceros</name>
    <dbReference type="NCBI Taxonomy" id="77932"/>
    <lineage>
        <taxon>Eukaryota</taxon>
        <taxon>Metazoa</taxon>
        <taxon>Chordata</taxon>
        <taxon>Craniata</taxon>
        <taxon>Vertebrata</taxon>
        <taxon>Euteleostomi</taxon>
        <taxon>Mammalia</taxon>
        <taxon>Eutheria</taxon>
        <taxon>Laurasiatheria</taxon>
        <taxon>Perissodactyla</taxon>
        <taxon>Rhinocerotidae</taxon>
        <taxon>Diceros</taxon>
    </lineage>
</organism>
<evidence type="ECO:0000313" key="3">
    <source>
        <dbReference type="EMBL" id="KAF5916930.1"/>
    </source>
</evidence>
<sequence length="282" mass="31213">MCVSVCKGVMHAPRRKTRGLGAGSVPHFPVEECGAAGAAPAPMPPRTAPPQLLQQCRLVERILTSWEENDRVQSGGGPRKGYMGHLTRVANALVQNAEKGPNAEQLGQLLKELPGDQQEQWEAFVSGPLAETNKKNMVDLVNTHHLHSSSDDEDDRLKEFNFPEEAVLQQAFMDFQMQRMTSAFIDHFGFNDEEFGEQEESVNAPFDKTANITFSLNADDENPNANLLEICYKDRIQQFDDDEEEEDEEEGQGSGDSDGEDGAWQGRQLARGARLGQSPGVR</sequence>
<dbReference type="PANTHER" id="PTHR12634:SF13">
    <property type="entry name" value="SERINE_THREONINE-PROTEIN PHOSPHATASE 6 REGULATORY SUBUNIT 1"/>
    <property type="match status" value="1"/>
</dbReference>
<comment type="caution">
    <text evidence="3">The sequence shown here is derived from an EMBL/GenBank/DDBJ whole genome shotgun (WGS) entry which is preliminary data.</text>
</comment>
<dbReference type="GO" id="GO:0019888">
    <property type="term" value="F:protein phosphatase regulator activity"/>
    <property type="evidence" value="ECO:0007669"/>
    <property type="project" value="TreeGrafter"/>
</dbReference>
<dbReference type="PANTHER" id="PTHR12634">
    <property type="entry name" value="SIT4 YEAST -ASSOCIATING PROTEIN-RELATED"/>
    <property type="match status" value="1"/>
</dbReference>
<name>A0A7J7EMA3_DICBM</name>
<evidence type="ECO:0000313" key="4">
    <source>
        <dbReference type="Proteomes" id="UP000551758"/>
    </source>
</evidence>
<dbReference type="GO" id="GO:0005634">
    <property type="term" value="C:nucleus"/>
    <property type="evidence" value="ECO:0007669"/>
    <property type="project" value="TreeGrafter"/>
</dbReference>
<dbReference type="GO" id="GO:0019903">
    <property type="term" value="F:protein phosphatase binding"/>
    <property type="evidence" value="ECO:0007669"/>
    <property type="project" value="InterPro"/>
</dbReference>
<reference evidence="3 4" key="1">
    <citation type="journal article" date="2020" name="Mol. Biol. Evol.">
        <title>Interspecific Gene Flow and the Evolution of Specialization in Black and White Rhinoceros.</title>
        <authorList>
            <person name="Moodley Y."/>
            <person name="Westbury M.V."/>
            <person name="Russo I.M."/>
            <person name="Gopalakrishnan S."/>
            <person name="Rakotoarivelo A."/>
            <person name="Olsen R.A."/>
            <person name="Prost S."/>
            <person name="Tunstall T."/>
            <person name="Ryder O.A."/>
            <person name="Dalen L."/>
            <person name="Bruford M.W."/>
        </authorList>
    </citation>
    <scope>NUCLEOTIDE SEQUENCE [LARGE SCALE GENOMIC DNA]</scope>
    <source>
        <strain evidence="3">SBR-YM</strain>
        <tissue evidence="3">Skin</tissue>
    </source>
</reference>
<protein>
    <submittedName>
        <fullName evidence="3">Uncharacterized protein</fullName>
    </submittedName>
</protein>
<evidence type="ECO:0000256" key="2">
    <source>
        <dbReference type="SAM" id="MobiDB-lite"/>
    </source>
</evidence>
<dbReference type="EMBL" id="JACDTQ010002604">
    <property type="protein sequence ID" value="KAF5916930.1"/>
    <property type="molecule type" value="Genomic_DNA"/>
</dbReference>
<feature type="compositionally biased region" description="Acidic residues" evidence="2">
    <location>
        <begin position="239"/>
        <end position="261"/>
    </location>
</feature>
<accession>A0A7J7EMA3</accession>
<dbReference type="InterPro" id="IPR007587">
    <property type="entry name" value="SAPS"/>
</dbReference>